<dbReference type="Proteomes" id="UP001732700">
    <property type="component" value="Chromosome 2C"/>
</dbReference>
<protein>
    <submittedName>
        <fullName evidence="1">Uncharacterized protein</fullName>
    </submittedName>
</protein>
<keyword evidence="2" id="KW-1185">Reference proteome</keyword>
<accession>A0ACD5UP35</accession>
<proteinExistence type="predicted"/>
<reference evidence="1" key="2">
    <citation type="submission" date="2025-09" db="UniProtKB">
        <authorList>
            <consortium name="EnsemblPlants"/>
        </authorList>
    </citation>
    <scope>IDENTIFICATION</scope>
</reference>
<evidence type="ECO:0000313" key="2">
    <source>
        <dbReference type="Proteomes" id="UP001732700"/>
    </source>
</evidence>
<name>A0ACD5UP35_AVESA</name>
<sequence>MSSALMTPLRHTYSLRKRIPITPVSPVTEEDAASAEIKVLSDGDTSSPIDDISTDSDITSKGPQRGCLRSRPAGADLPHPGASAAAEARRRRVLCTSEARQFRKRPRHVSSPISNDDSPSPSQTMPAPSSNHASLLHALAEASVSCPDKITSSTVEEESENRKMEELGAGPDGKEQEAVVAERSDCEISFKMDSQVLDCNICFEPLKPPIFQCEVGHVLCSVCFEKLPQKCAICCRRTGYSRCFAFEQFINAIRVACSNTKYGCDEFITHDQKEKHESACTHSPCFCPEAGCSFIGSRGSLLDHFVNEHGWLQTNLHYKKSLRISMKRDRRFTLLIGEDMSIFLLTNTLTDIGNALALVCIRPHESGPSYSSKISAGAVPRGADAGAVGRLVFQMDPLVASSSLLGGVQLGKFFLLVPPGLVDESTDELTIHIRIDELTSKSQQEAVA</sequence>
<evidence type="ECO:0000313" key="1">
    <source>
        <dbReference type="EnsemblPlants" id="AVESA.00010b.r2.2CG0297640.1.CDS"/>
    </source>
</evidence>
<reference evidence="1" key="1">
    <citation type="submission" date="2021-05" db="EMBL/GenBank/DDBJ databases">
        <authorList>
            <person name="Scholz U."/>
            <person name="Mascher M."/>
            <person name="Fiebig A."/>
        </authorList>
    </citation>
    <scope>NUCLEOTIDE SEQUENCE [LARGE SCALE GENOMIC DNA]</scope>
</reference>
<organism evidence="1 2">
    <name type="scientific">Avena sativa</name>
    <name type="common">Oat</name>
    <dbReference type="NCBI Taxonomy" id="4498"/>
    <lineage>
        <taxon>Eukaryota</taxon>
        <taxon>Viridiplantae</taxon>
        <taxon>Streptophyta</taxon>
        <taxon>Embryophyta</taxon>
        <taxon>Tracheophyta</taxon>
        <taxon>Spermatophyta</taxon>
        <taxon>Magnoliopsida</taxon>
        <taxon>Liliopsida</taxon>
        <taxon>Poales</taxon>
        <taxon>Poaceae</taxon>
        <taxon>BOP clade</taxon>
        <taxon>Pooideae</taxon>
        <taxon>Poodae</taxon>
        <taxon>Poeae</taxon>
        <taxon>Poeae Chloroplast Group 1 (Aveneae type)</taxon>
        <taxon>Aveninae</taxon>
        <taxon>Avena</taxon>
    </lineage>
</organism>
<dbReference type="EnsemblPlants" id="AVESA.00010b.r2.2CG0297640.1">
    <property type="protein sequence ID" value="AVESA.00010b.r2.2CG0297640.1.CDS"/>
    <property type="gene ID" value="AVESA.00010b.r2.2CG0297640"/>
</dbReference>